<reference evidence="2 3" key="1">
    <citation type="journal article" date="2019" name="Sci. Rep.">
        <title>Orb-weaving spider Araneus ventricosus genome elucidates the spidroin gene catalogue.</title>
        <authorList>
            <person name="Kono N."/>
            <person name="Nakamura H."/>
            <person name="Ohtoshi R."/>
            <person name="Moran D.A.P."/>
            <person name="Shinohara A."/>
            <person name="Yoshida Y."/>
            <person name="Fujiwara M."/>
            <person name="Mori M."/>
            <person name="Tomita M."/>
            <person name="Arakawa K."/>
        </authorList>
    </citation>
    <scope>NUCLEOTIDE SEQUENCE [LARGE SCALE GENOMIC DNA]</scope>
</reference>
<dbReference type="Proteomes" id="UP000499080">
    <property type="component" value="Unassembled WGS sequence"/>
</dbReference>
<dbReference type="EMBL" id="BGPR01019771">
    <property type="protein sequence ID" value="GBN82891.1"/>
    <property type="molecule type" value="Genomic_DNA"/>
</dbReference>
<proteinExistence type="predicted"/>
<feature type="region of interest" description="Disordered" evidence="1">
    <location>
        <begin position="1"/>
        <end position="23"/>
    </location>
</feature>
<keyword evidence="3" id="KW-1185">Reference proteome</keyword>
<name>A0A4Y2S4I6_ARAVE</name>
<sequence>MDSAKQDQCTEMQSLSAESVKPRSYGLSFHEFRQWFALFPVVGTERIDVARGIASAPVVSRVMG</sequence>
<evidence type="ECO:0000313" key="3">
    <source>
        <dbReference type="Proteomes" id="UP000499080"/>
    </source>
</evidence>
<accession>A0A4Y2S4I6</accession>
<evidence type="ECO:0000313" key="2">
    <source>
        <dbReference type="EMBL" id="GBN82891.1"/>
    </source>
</evidence>
<protein>
    <submittedName>
        <fullName evidence="2">Uncharacterized protein</fullName>
    </submittedName>
</protein>
<organism evidence="2 3">
    <name type="scientific">Araneus ventricosus</name>
    <name type="common">Orbweaver spider</name>
    <name type="synonym">Epeira ventricosa</name>
    <dbReference type="NCBI Taxonomy" id="182803"/>
    <lineage>
        <taxon>Eukaryota</taxon>
        <taxon>Metazoa</taxon>
        <taxon>Ecdysozoa</taxon>
        <taxon>Arthropoda</taxon>
        <taxon>Chelicerata</taxon>
        <taxon>Arachnida</taxon>
        <taxon>Araneae</taxon>
        <taxon>Araneomorphae</taxon>
        <taxon>Entelegynae</taxon>
        <taxon>Araneoidea</taxon>
        <taxon>Araneidae</taxon>
        <taxon>Araneus</taxon>
    </lineage>
</organism>
<evidence type="ECO:0000256" key="1">
    <source>
        <dbReference type="SAM" id="MobiDB-lite"/>
    </source>
</evidence>
<gene>
    <name evidence="2" type="ORF">AVEN_15939_1</name>
</gene>
<feature type="compositionally biased region" description="Polar residues" evidence="1">
    <location>
        <begin position="1"/>
        <end position="17"/>
    </location>
</feature>
<dbReference type="AlphaFoldDB" id="A0A4Y2S4I6"/>
<comment type="caution">
    <text evidence="2">The sequence shown here is derived from an EMBL/GenBank/DDBJ whole genome shotgun (WGS) entry which is preliminary data.</text>
</comment>
<feature type="non-terminal residue" evidence="2">
    <location>
        <position position="64"/>
    </location>
</feature>